<keyword evidence="1" id="KW-1133">Transmembrane helix</keyword>
<accession>A0A5J4IUY8</accession>
<dbReference type="InterPro" id="IPR006860">
    <property type="entry name" value="FecR"/>
</dbReference>
<dbReference type="GO" id="GO:0016989">
    <property type="term" value="F:sigma factor antagonist activity"/>
    <property type="evidence" value="ECO:0007669"/>
    <property type="project" value="TreeGrafter"/>
</dbReference>
<evidence type="ECO:0000313" key="5">
    <source>
        <dbReference type="Proteomes" id="UP000326509"/>
    </source>
</evidence>
<dbReference type="PIRSF" id="PIRSF018266">
    <property type="entry name" value="FecR"/>
    <property type="match status" value="1"/>
</dbReference>
<evidence type="ECO:0000259" key="3">
    <source>
        <dbReference type="Pfam" id="PF16344"/>
    </source>
</evidence>
<organism evidence="4 5">
    <name type="scientific">Patiriisocius marinus</name>
    <dbReference type="NCBI Taxonomy" id="1397112"/>
    <lineage>
        <taxon>Bacteria</taxon>
        <taxon>Pseudomonadati</taxon>
        <taxon>Bacteroidota</taxon>
        <taxon>Flavobacteriia</taxon>
        <taxon>Flavobacteriales</taxon>
        <taxon>Flavobacteriaceae</taxon>
        <taxon>Patiriisocius</taxon>
    </lineage>
</organism>
<keyword evidence="1" id="KW-0472">Membrane</keyword>
<keyword evidence="5" id="KW-1185">Reference proteome</keyword>
<dbReference type="OrthoDB" id="1097347at2"/>
<keyword evidence="1" id="KW-0812">Transmembrane</keyword>
<gene>
    <name evidence="4" type="ORF">ULMA_06940</name>
</gene>
<proteinExistence type="predicted"/>
<evidence type="ECO:0000259" key="2">
    <source>
        <dbReference type="Pfam" id="PF04773"/>
    </source>
</evidence>
<dbReference type="EMBL" id="BKCG01000001">
    <property type="protein sequence ID" value="GER58586.1"/>
    <property type="molecule type" value="Genomic_DNA"/>
</dbReference>
<evidence type="ECO:0000256" key="1">
    <source>
        <dbReference type="SAM" id="Phobius"/>
    </source>
</evidence>
<reference evidence="4 5" key="1">
    <citation type="submission" date="2019-08" db="EMBL/GenBank/DDBJ databases">
        <title>Draft genome sequence of Ulvibacter marinus type strain NBRC 109484.</title>
        <authorList>
            <person name="Kawano K."/>
            <person name="Ushijima N."/>
            <person name="Kihara M."/>
            <person name="Itoh H."/>
        </authorList>
    </citation>
    <scope>NUCLEOTIDE SEQUENCE [LARGE SCALE GENOMIC DNA]</scope>
    <source>
        <strain evidence="4 5">NBRC 109484</strain>
    </source>
</reference>
<dbReference type="Proteomes" id="UP000326509">
    <property type="component" value="Unassembled WGS sequence"/>
</dbReference>
<feature type="domain" description="FecR protein" evidence="2">
    <location>
        <begin position="97"/>
        <end position="186"/>
    </location>
</feature>
<name>A0A5J4IUY8_9FLAO</name>
<evidence type="ECO:0000313" key="4">
    <source>
        <dbReference type="EMBL" id="GER58586.1"/>
    </source>
</evidence>
<dbReference type="AlphaFoldDB" id="A0A5J4IUY8"/>
<dbReference type="InterPro" id="IPR012373">
    <property type="entry name" value="Ferrdict_sens_TM"/>
</dbReference>
<sequence length="296" mass="33300">MNREILIKKWLEGTLNSEEKIAFEALEDSAELKRISNAMPNFKAPKLETNNLKNNINLKTNKNPNIMLKRLLPFAALIVIALGITYFFNSDSTINTATKIGEMAKVNLPDETKVTLNAASTLIFDEGSWDENRITQLEGEAFFSVSKGSKFTVNTTQGKVTVLGTQFNVKQRNEFFEVHCYEGSVEVEHPLKKVILKPGEYISIYQKQVTSGNLPIVKAPSWTEGRNVFRGVPYNEVLDELSRQYGVTITNEVDASKRLFTGAFNNDNLEEALKAVTTPLKLDYKITGKNVIIERK</sequence>
<comment type="caution">
    <text evidence="4">The sequence shown here is derived from an EMBL/GenBank/DDBJ whole genome shotgun (WGS) entry which is preliminary data.</text>
</comment>
<feature type="domain" description="Protein FecR C-terminal" evidence="3">
    <location>
        <begin position="228"/>
        <end position="293"/>
    </location>
</feature>
<dbReference type="Gene3D" id="3.55.50.30">
    <property type="match status" value="1"/>
</dbReference>
<dbReference type="Pfam" id="PF16344">
    <property type="entry name" value="FecR_C"/>
    <property type="match status" value="1"/>
</dbReference>
<dbReference type="PANTHER" id="PTHR30273">
    <property type="entry name" value="PERIPLASMIC SIGNAL SENSOR AND SIGMA FACTOR ACTIVATOR FECR-RELATED"/>
    <property type="match status" value="1"/>
</dbReference>
<feature type="transmembrane region" description="Helical" evidence="1">
    <location>
        <begin position="71"/>
        <end position="88"/>
    </location>
</feature>
<dbReference type="RefSeq" id="WP_151672656.1">
    <property type="nucleotide sequence ID" value="NZ_BKCG01000001.1"/>
</dbReference>
<dbReference type="Gene3D" id="2.60.120.1440">
    <property type="match status" value="1"/>
</dbReference>
<dbReference type="Pfam" id="PF04773">
    <property type="entry name" value="FecR"/>
    <property type="match status" value="1"/>
</dbReference>
<dbReference type="PANTHER" id="PTHR30273:SF2">
    <property type="entry name" value="PROTEIN FECR"/>
    <property type="match status" value="1"/>
</dbReference>
<protein>
    <submittedName>
        <fullName evidence="4">Anti-sigma factor</fullName>
    </submittedName>
</protein>
<dbReference type="InterPro" id="IPR032508">
    <property type="entry name" value="FecR_C"/>
</dbReference>